<organism evidence="1 2">
    <name type="scientific">Brassica rapa subsp. trilocularis</name>
    <dbReference type="NCBI Taxonomy" id="1813537"/>
    <lineage>
        <taxon>Eukaryota</taxon>
        <taxon>Viridiplantae</taxon>
        <taxon>Streptophyta</taxon>
        <taxon>Embryophyta</taxon>
        <taxon>Tracheophyta</taxon>
        <taxon>Spermatophyta</taxon>
        <taxon>Magnoliopsida</taxon>
        <taxon>eudicotyledons</taxon>
        <taxon>Gunneridae</taxon>
        <taxon>Pentapetalae</taxon>
        <taxon>rosids</taxon>
        <taxon>malvids</taxon>
        <taxon>Brassicales</taxon>
        <taxon>Brassicaceae</taxon>
        <taxon>Brassiceae</taxon>
        <taxon>Brassica</taxon>
    </lineage>
</organism>
<dbReference type="PANTHER" id="PTHR31300">
    <property type="entry name" value="LIPASE"/>
    <property type="match status" value="1"/>
</dbReference>
<protein>
    <submittedName>
        <fullName evidence="1">Uncharacterized protein</fullName>
    </submittedName>
</protein>
<comment type="caution">
    <text evidence="1">The sequence shown here is derived from an EMBL/GenBank/DDBJ whole genome shotgun (WGS) entry which is preliminary data.</text>
</comment>
<reference evidence="1 2" key="1">
    <citation type="submission" date="2021-03" db="EMBL/GenBank/DDBJ databases">
        <authorList>
            <person name="King G.J."/>
            <person name="Bancroft I."/>
            <person name="Baten A."/>
            <person name="Bloomfield J."/>
            <person name="Borpatragohain P."/>
            <person name="He Z."/>
            <person name="Irish N."/>
            <person name="Irwin J."/>
            <person name="Liu K."/>
            <person name="Mauleon R.P."/>
            <person name="Moore J."/>
            <person name="Morris R."/>
            <person name="Ostergaard L."/>
            <person name="Wang B."/>
            <person name="Wells R."/>
        </authorList>
    </citation>
    <scope>NUCLEOTIDE SEQUENCE [LARGE SCALE GENOMIC DNA]</scope>
    <source>
        <strain evidence="1">R-o-18</strain>
        <tissue evidence="1">Leaf</tissue>
    </source>
</reference>
<accession>A0ABQ7M1J6</accession>
<name>A0ABQ7M1J6_BRACM</name>
<sequence length="190" mass="21682">SENVVANIKLRRARHQTIRYNTTDDDPPLTHVVPPISQPNIRFRNVILLSPPHFLQRTHKEETARLPSSCVLSRDELHRRSRDEVSVPSVICSSVDWDNKKTKKRNKKKRKEATRRVRLGDKLLLRVRGAPLALIHVSSSDPLPHLSIKNTPIETSSAQFIRQRYTAASSGQKLQNSITNAYGEAQDDHF</sequence>
<feature type="non-terminal residue" evidence="1">
    <location>
        <position position="1"/>
    </location>
</feature>
<dbReference type="EMBL" id="JADBGQ010000006">
    <property type="protein sequence ID" value="KAG5392664.1"/>
    <property type="molecule type" value="Genomic_DNA"/>
</dbReference>
<dbReference type="InterPro" id="IPR006873">
    <property type="entry name" value="DUF620"/>
</dbReference>
<evidence type="ECO:0000313" key="2">
    <source>
        <dbReference type="Proteomes" id="UP000823674"/>
    </source>
</evidence>
<gene>
    <name evidence="1" type="primary">A06p017440.1_BraROA</name>
    <name evidence="1" type="ORF">IGI04_022627</name>
</gene>
<proteinExistence type="predicted"/>
<evidence type="ECO:0000313" key="1">
    <source>
        <dbReference type="EMBL" id="KAG5392664.1"/>
    </source>
</evidence>
<dbReference type="PANTHER" id="PTHR31300:SF2">
    <property type="entry name" value="LIPASE-LIKE PROTEIN"/>
    <property type="match status" value="1"/>
</dbReference>
<dbReference type="Proteomes" id="UP000823674">
    <property type="component" value="Chromosome A06"/>
</dbReference>
<keyword evidence="2" id="KW-1185">Reference proteome</keyword>